<evidence type="ECO:0000313" key="5">
    <source>
        <dbReference type="Proteomes" id="UP000007303"/>
    </source>
</evidence>
<reference evidence="4" key="3">
    <citation type="submission" date="2025-09" db="UniProtKB">
        <authorList>
            <consortium name="Ensembl"/>
        </authorList>
    </citation>
    <scope>IDENTIFICATION</scope>
</reference>
<dbReference type="Pfam" id="PF00665">
    <property type="entry name" value="rve"/>
    <property type="match status" value="1"/>
</dbReference>
<dbReference type="InParanoid" id="H3BXP7"/>
<evidence type="ECO:0000313" key="4">
    <source>
        <dbReference type="Ensembl" id="ENSTNIP00000000760.1"/>
    </source>
</evidence>
<dbReference type="FunFam" id="1.10.340.70:FF:000001">
    <property type="entry name" value="Retrovirus-related Pol polyprotein from transposon gypsy-like Protein"/>
    <property type="match status" value="1"/>
</dbReference>
<dbReference type="PANTHER" id="PTHR37984">
    <property type="entry name" value="PROTEIN CBG26694"/>
    <property type="match status" value="1"/>
</dbReference>
<reference evidence="5" key="1">
    <citation type="journal article" date="2004" name="Nature">
        <title>Genome duplication in the teleost fish Tetraodon nigroviridis reveals the early vertebrate proto-karyotype.</title>
        <authorList>
            <person name="Jaillon O."/>
            <person name="Aury J.-M."/>
            <person name="Brunet F."/>
            <person name="Petit J.-L."/>
            <person name="Stange-Thomann N."/>
            <person name="Mauceli E."/>
            <person name="Bouneau L."/>
            <person name="Fischer C."/>
            <person name="Ozouf-Costaz C."/>
            <person name="Bernot A."/>
            <person name="Nicaud S."/>
            <person name="Jaffe D."/>
            <person name="Fisher S."/>
            <person name="Lutfalla G."/>
            <person name="Dossat C."/>
            <person name="Segurens B."/>
            <person name="Dasilva C."/>
            <person name="Salanoubat M."/>
            <person name="Levy M."/>
            <person name="Boudet N."/>
            <person name="Castellano S."/>
            <person name="Anthouard V."/>
            <person name="Jubin C."/>
            <person name="Castelli V."/>
            <person name="Katinka M."/>
            <person name="Vacherie B."/>
            <person name="Biemont C."/>
            <person name="Skalli Z."/>
            <person name="Cattolico L."/>
            <person name="Poulain J."/>
            <person name="De Berardinis V."/>
            <person name="Cruaud C."/>
            <person name="Duprat S."/>
            <person name="Brottier P."/>
            <person name="Coutanceau J.-P."/>
            <person name="Gouzy J."/>
            <person name="Parra G."/>
            <person name="Lardier G."/>
            <person name="Chapple C."/>
            <person name="McKernan K.J."/>
            <person name="McEwan P."/>
            <person name="Bosak S."/>
            <person name="Kellis M."/>
            <person name="Volff J.-N."/>
            <person name="Guigo R."/>
            <person name="Zody M.C."/>
            <person name="Mesirov J."/>
            <person name="Lindblad-Toh K."/>
            <person name="Birren B."/>
            <person name="Nusbaum C."/>
            <person name="Kahn D."/>
            <person name="Robinson-Rechavi M."/>
            <person name="Laudet V."/>
            <person name="Schachter V."/>
            <person name="Quetier F."/>
            <person name="Saurin W."/>
            <person name="Scarpelli C."/>
            <person name="Wincker P."/>
            <person name="Lander E.S."/>
            <person name="Weissenbach J."/>
            <person name="Roest Crollius H."/>
        </authorList>
    </citation>
    <scope>NUCLEOTIDE SEQUENCE [LARGE SCALE GENOMIC DNA]</scope>
</reference>
<keyword evidence="5" id="KW-1185">Reference proteome</keyword>
<protein>
    <recommendedName>
        <fullName evidence="1">Gypsy retrotransposon integrase-like protein 1</fullName>
    </recommendedName>
</protein>
<dbReference type="Gene3D" id="3.30.420.10">
    <property type="entry name" value="Ribonuclease H-like superfamily/Ribonuclease H"/>
    <property type="match status" value="1"/>
</dbReference>
<feature type="region of interest" description="Disordered" evidence="2">
    <location>
        <begin position="41"/>
        <end position="60"/>
    </location>
</feature>
<dbReference type="Proteomes" id="UP000007303">
    <property type="component" value="Unassembled WGS sequence"/>
</dbReference>
<dbReference type="PANTHER" id="PTHR37984:SF15">
    <property type="entry name" value="INTEGRASE CATALYTIC DOMAIN-CONTAINING PROTEIN"/>
    <property type="match status" value="1"/>
</dbReference>
<dbReference type="OMA" id="RSCELCQ"/>
<dbReference type="Ensembl" id="ENSTNIT00000001011.1">
    <property type="protein sequence ID" value="ENSTNIP00000000760.1"/>
    <property type="gene ID" value="ENSTNIG00000000526.1"/>
</dbReference>
<name>H3BXP7_TETNG</name>
<dbReference type="GO" id="GO:0015074">
    <property type="term" value="P:DNA integration"/>
    <property type="evidence" value="ECO:0007669"/>
    <property type="project" value="InterPro"/>
</dbReference>
<dbReference type="InterPro" id="IPR054465">
    <property type="entry name" value="Integrase_p58-like_C"/>
</dbReference>
<dbReference type="HOGENOM" id="CLU_396869_0_0_1"/>
<dbReference type="Gene3D" id="1.10.340.70">
    <property type="match status" value="1"/>
</dbReference>
<dbReference type="PROSITE" id="PS50994">
    <property type="entry name" value="INTEGRASE"/>
    <property type="match status" value="1"/>
</dbReference>
<feature type="domain" description="Integrase catalytic" evidence="3">
    <location>
        <begin position="292"/>
        <end position="450"/>
    </location>
</feature>
<dbReference type="InterPro" id="IPR001584">
    <property type="entry name" value="Integrase_cat-core"/>
</dbReference>
<dbReference type="Pfam" id="PF22938">
    <property type="entry name" value="Integrase_p58_C"/>
    <property type="match status" value="1"/>
</dbReference>
<dbReference type="SUPFAM" id="SSF53098">
    <property type="entry name" value="Ribonuclease H-like"/>
    <property type="match status" value="1"/>
</dbReference>
<dbReference type="InterPro" id="IPR036397">
    <property type="entry name" value="RNaseH_sf"/>
</dbReference>
<dbReference type="FunFam" id="3.30.420.10:FF:000032">
    <property type="entry name" value="Retrovirus-related Pol polyprotein from transposon 297-like Protein"/>
    <property type="match status" value="1"/>
</dbReference>
<accession>H3BXP7</accession>
<organism evidence="4 5">
    <name type="scientific">Tetraodon nigroviridis</name>
    <name type="common">Spotted green pufferfish</name>
    <name type="synonym">Chelonodon nigroviridis</name>
    <dbReference type="NCBI Taxonomy" id="99883"/>
    <lineage>
        <taxon>Eukaryota</taxon>
        <taxon>Metazoa</taxon>
        <taxon>Chordata</taxon>
        <taxon>Craniata</taxon>
        <taxon>Vertebrata</taxon>
        <taxon>Euteleostomi</taxon>
        <taxon>Actinopterygii</taxon>
        <taxon>Neopterygii</taxon>
        <taxon>Teleostei</taxon>
        <taxon>Neoteleostei</taxon>
        <taxon>Acanthomorphata</taxon>
        <taxon>Eupercaria</taxon>
        <taxon>Tetraodontiformes</taxon>
        <taxon>Tetradontoidea</taxon>
        <taxon>Tetraodontidae</taxon>
        <taxon>Tetraodon</taxon>
    </lineage>
</organism>
<evidence type="ECO:0000259" key="3">
    <source>
        <dbReference type="PROSITE" id="PS50994"/>
    </source>
</evidence>
<dbReference type="Pfam" id="PF17921">
    <property type="entry name" value="Integrase_H2C2"/>
    <property type="match status" value="1"/>
</dbReference>
<sequence length="694" mass="78303">MEGEANGAKVPEAPTKDRDSLQKVLGEFLREDAIQFSEGHLCLPMRPNPRSPQKKTARPHKKILRPLKGSPATFRSVYASFENARSISEGETLSSNGTCDLVSYEVGSRSSKGLSYEIDLSDSFLCVLDLVTNNKACKSETKCETLPDLSTLSMSKQQLKTDQQNDKSLVRLFEEAITGDKVNSMSTGYFMRDGVLLRKWTPLSVSPVEEWSVVSQIVAPSPYRAEILKMAHDNPFSGHLGVKKTYNRILRHFFWPGLKGDVARYCRSCHWCQVSGKPNQIILPAPLYPIPVVGEPFEPVLIDCVGPLPRTKAGNKFLVTVMCATTRFPEVFPVRKITTPVVVKALTTFFSLFGLPRVVQSDQGSNFMSKIFAQVLKELDIEHCHSSAYHPESQGVLERFHQTLKTMLRTYCLEFEKDWDEGVHLQMFAIREVVQESLGFSPSELVFAHTVRGPLNLLKEKWMCEESEQNILDYVSKFRFKLRRAGEIAQENLKSATARSFEPGEKVLVLLPIPGSSLQARYSGPYLVEKKVGDRDYLIATPDRRRRSRLCHVNMLKPYVEREARPVCSPAPSQRVSLAAHVKEELSSAELDNKSFSAALTQGKFLNSEALKNLPLLWSHLDNSQQADVLSLIQSHRSLFADIPSQTQVLCHDIDVGDSRPIKQHPYRVNPDKRGRLKKQVEYMVEHEIAVRSR</sequence>
<dbReference type="InterPro" id="IPR012337">
    <property type="entry name" value="RNaseH-like_sf"/>
</dbReference>
<evidence type="ECO:0000256" key="1">
    <source>
        <dbReference type="ARBA" id="ARBA00039658"/>
    </source>
</evidence>
<evidence type="ECO:0000256" key="2">
    <source>
        <dbReference type="SAM" id="MobiDB-lite"/>
    </source>
</evidence>
<dbReference type="GO" id="GO:0003676">
    <property type="term" value="F:nucleic acid binding"/>
    <property type="evidence" value="ECO:0007669"/>
    <property type="project" value="InterPro"/>
</dbReference>
<dbReference type="InterPro" id="IPR041588">
    <property type="entry name" value="Integrase_H2C2"/>
</dbReference>
<dbReference type="STRING" id="99883.ENSTNIP00000000760"/>
<dbReference type="GeneTree" id="ENSGT01050000244855"/>
<dbReference type="InterPro" id="IPR050951">
    <property type="entry name" value="Retrovirus_Pol_polyprotein"/>
</dbReference>
<dbReference type="AlphaFoldDB" id="H3BXP7"/>
<proteinExistence type="predicted"/>
<reference evidence="4" key="2">
    <citation type="submission" date="2025-08" db="UniProtKB">
        <authorList>
            <consortium name="Ensembl"/>
        </authorList>
    </citation>
    <scope>IDENTIFICATION</scope>
</reference>